<dbReference type="EMBL" id="CP107551">
    <property type="protein sequence ID" value="UYP19263.1"/>
    <property type="molecule type" value="Genomic_DNA"/>
</dbReference>
<keyword evidence="2" id="KW-1185">Reference proteome</keyword>
<proteinExistence type="predicted"/>
<gene>
    <name evidence="1" type="ORF">OED52_01395</name>
</gene>
<dbReference type="Proteomes" id="UP001156484">
    <property type="component" value="Chromosome"/>
</dbReference>
<accession>A0ACD4DGZ2</accession>
<reference evidence="1" key="1">
    <citation type="submission" date="2022-10" db="EMBL/GenBank/DDBJ databases">
        <title>Rhodococcus ferula Z13 complete genome.</title>
        <authorList>
            <person name="Long X."/>
            <person name="Zang M."/>
        </authorList>
    </citation>
    <scope>NUCLEOTIDE SEQUENCE</scope>
    <source>
        <strain evidence="1">Z13</strain>
    </source>
</reference>
<evidence type="ECO:0000313" key="2">
    <source>
        <dbReference type="Proteomes" id="UP001156484"/>
    </source>
</evidence>
<name>A0ACD4DGZ2_9NOCA</name>
<sequence>MSSTVRSPFRCRGGLGGSRKQAADRDPASRAVAPGCVRPAPPDADRVRARLPATVDITDGRTMQQDFDFGLRRLLDIALRASVRGQ</sequence>
<evidence type="ECO:0000313" key="1">
    <source>
        <dbReference type="EMBL" id="UYP19263.1"/>
    </source>
</evidence>
<organism evidence="1 2">
    <name type="scientific">Rhodococcus sacchari</name>
    <dbReference type="NCBI Taxonomy" id="2962047"/>
    <lineage>
        <taxon>Bacteria</taxon>
        <taxon>Bacillati</taxon>
        <taxon>Actinomycetota</taxon>
        <taxon>Actinomycetes</taxon>
        <taxon>Mycobacteriales</taxon>
        <taxon>Nocardiaceae</taxon>
        <taxon>Rhodococcus</taxon>
    </lineage>
</organism>
<protein>
    <submittedName>
        <fullName evidence="1">DUF2254 domain-containing protein</fullName>
    </submittedName>
</protein>